<protein>
    <recommendedName>
        <fullName evidence="6 12">Threonine synthase</fullName>
        <ecNumber evidence="5 12">4.2.3.1</ecNumber>
    </recommendedName>
</protein>
<dbReference type="Gene3D" id="3.40.50.1100">
    <property type="match status" value="2"/>
</dbReference>
<comment type="function">
    <text evidence="2 13">Catalyzes the gamma-elimination of phosphate from L-phosphohomoserine and the beta-addition of water to produce L-threonine.</text>
</comment>
<evidence type="ECO:0000256" key="9">
    <source>
        <dbReference type="ARBA" id="ARBA00022898"/>
    </source>
</evidence>
<dbReference type="PROSITE" id="PS50206">
    <property type="entry name" value="RHODANESE_3"/>
    <property type="match status" value="1"/>
</dbReference>
<dbReference type="PANTHER" id="PTHR48078:SF6">
    <property type="entry name" value="L-THREONINE DEHYDRATASE CATABOLIC TDCB"/>
    <property type="match status" value="1"/>
</dbReference>
<keyword evidence="7 13" id="KW-0028">Amino-acid biosynthesis</keyword>
<dbReference type="Proteomes" id="UP001501510">
    <property type="component" value="Unassembled WGS sequence"/>
</dbReference>
<dbReference type="PANTHER" id="PTHR48078">
    <property type="entry name" value="THREONINE DEHYDRATASE, MITOCHONDRIAL-RELATED"/>
    <property type="match status" value="1"/>
</dbReference>
<evidence type="ECO:0000259" key="14">
    <source>
        <dbReference type="PROSITE" id="PS50206"/>
    </source>
</evidence>
<evidence type="ECO:0000256" key="1">
    <source>
        <dbReference type="ARBA" id="ARBA00001933"/>
    </source>
</evidence>
<evidence type="ECO:0000256" key="6">
    <source>
        <dbReference type="ARBA" id="ARBA00018679"/>
    </source>
</evidence>
<keyword evidence="9 13" id="KW-0663">Pyridoxal phosphate</keyword>
<gene>
    <name evidence="15" type="primary">thrC</name>
    <name evidence="15" type="ORF">GCM10008906_05620</name>
</gene>
<dbReference type="Pfam" id="PF00291">
    <property type="entry name" value="PALP"/>
    <property type="match status" value="1"/>
</dbReference>
<comment type="pathway">
    <text evidence="3 13">Amino-acid biosynthesis; L-threonine biosynthesis; L-threonine from L-aspartate: step 5/5.</text>
</comment>
<dbReference type="EC" id="4.2.3.1" evidence="5 12"/>
<dbReference type="InterPro" id="IPR000634">
    <property type="entry name" value="Ser/Thr_deHydtase_PyrdxlP-BS"/>
</dbReference>
<dbReference type="CDD" id="cd01563">
    <property type="entry name" value="Thr-synth_1"/>
    <property type="match status" value="1"/>
</dbReference>
<comment type="catalytic activity">
    <reaction evidence="11 13">
        <text>O-phospho-L-homoserine + H2O = L-threonine + phosphate</text>
        <dbReference type="Rhea" id="RHEA:10840"/>
        <dbReference type="ChEBI" id="CHEBI:15377"/>
        <dbReference type="ChEBI" id="CHEBI:43474"/>
        <dbReference type="ChEBI" id="CHEBI:57590"/>
        <dbReference type="ChEBI" id="CHEBI:57926"/>
        <dbReference type="EC" id="4.2.3.1"/>
    </reaction>
</comment>
<proteinExistence type="inferred from homology"/>
<evidence type="ECO:0000256" key="8">
    <source>
        <dbReference type="ARBA" id="ARBA00022697"/>
    </source>
</evidence>
<evidence type="ECO:0000256" key="4">
    <source>
        <dbReference type="ARBA" id="ARBA00005517"/>
    </source>
</evidence>
<sequence>MWRGLINKYKKYLPVSEETKVITLCEGNTPLIRAENLEKLMPGLEIYLKYEGLNPTGSFKDRGMTMAVTKAVESGSKAVICASTGNTSASAAAFAAKAGIKAVVLIPNNKIALGKLAQAMVYGAKIIAVEGNFDDALNMVKEISDKNPITLVNSINPNRIEGQKTAAFEVSDQLGDSPDYLCIPVGNAGNITAYFKGFKEYSDKEYISKIPKLFGFQAAGSAPIVDKKVIENPETIATAIRIGNPASWDKALNAIEKSEGLIDKITDEDILKAYNMLGKMEGIFAEPASCISIAGLYKSYKEGKLEKGKKVVCVLTGNGLKDPDIAIKENKDITVLPCDYNVIESEILGGF</sequence>
<keyword evidence="16" id="KW-1185">Reference proteome</keyword>
<dbReference type="SUPFAM" id="SSF53686">
    <property type="entry name" value="Tryptophan synthase beta subunit-like PLP-dependent enzymes"/>
    <property type="match status" value="1"/>
</dbReference>
<reference evidence="15 16" key="1">
    <citation type="journal article" date="2019" name="Int. J. Syst. Evol. Microbiol.">
        <title>The Global Catalogue of Microorganisms (GCM) 10K type strain sequencing project: providing services to taxonomists for standard genome sequencing and annotation.</title>
        <authorList>
            <consortium name="The Broad Institute Genomics Platform"/>
            <consortium name="The Broad Institute Genome Sequencing Center for Infectious Disease"/>
            <person name="Wu L."/>
            <person name="Ma J."/>
        </authorList>
    </citation>
    <scope>NUCLEOTIDE SEQUENCE [LARGE SCALE GENOMIC DNA]</scope>
    <source>
        <strain evidence="15 16">JCM 1407</strain>
    </source>
</reference>
<evidence type="ECO:0000256" key="7">
    <source>
        <dbReference type="ARBA" id="ARBA00022605"/>
    </source>
</evidence>
<dbReference type="InterPro" id="IPR050147">
    <property type="entry name" value="Ser/Thr_Dehydratase"/>
</dbReference>
<dbReference type="InterPro" id="IPR001763">
    <property type="entry name" value="Rhodanese-like_dom"/>
</dbReference>
<dbReference type="EMBL" id="BAAACG010000003">
    <property type="protein sequence ID" value="GAA0734007.1"/>
    <property type="molecule type" value="Genomic_DNA"/>
</dbReference>
<dbReference type="NCBIfam" id="TIGR00260">
    <property type="entry name" value="thrC"/>
    <property type="match status" value="1"/>
</dbReference>
<name>A0ABN1JAM7_9CLOT</name>
<evidence type="ECO:0000256" key="11">
    <source>
        <dbReference type="ARBA" id="ARBA00049144"/>
    </source>
</evidence>
<evidence type="ECO:0000256" key="12">
    <source>
        <dbReference type="NCBIfam" id="TIGR00260"/>
    </source>
</evidence>
<organism evidence="15 16">
    <name type="scientific">Clostridium oceanicum</name>
    <dbReference type="NCBI Taxonomy" id="1543"/>
    <lineage>
        <taxon>Bacteria</taxon>
        <taxon>Bacillati</taxon>
        <taxon>Bacillota</taxon>
        <taxon>Clostridia</taxon>
        <taxon>Eubacteriales</taxon>
        <taxon>Clostridiaceae</taxon>
        <taxon>Clostridium</taxon>
    </lineage>
</organism>
<evidence type="ECO:0000256" key="13">
    <source>
        <dbReference type="PIRNR" id="PIRNR038945"/>
    </source>
</evidence>
<accession>A0ABN1JAM7</accession>
<evidence type="ECO:0000313" key="15">
    <source>
        <dbReference type="EMBL" id="GAA0734007.1"/>
    </source>
</evidence>
<evidence type="ECO:0000256" key="3">
    <source>
        <dbReference type="ARBA" id="ARBA00004979"/>
    </source>
</evidence>
<keyword evidence="8 13" id="KW-0791">Threonine biosynthesis</keyword>
<dbReference type="InterPro" id="IPR001926">
    <property type="entry name" value="TrpB-like_PALP"/>
</dbReference>
<dbReference type="InterPro" id="IPR036052">
    <property type="entry name" value="TrpB-like_PALP_sf"/>
</dbReference>
<comment type="similarity">
    <text evidence="4 13">Belongs to the threonine synthase family.</text>
</comment>
<keyword evidence="10 13" id="KW-0456">Lyase</keyword>
<evidence type="ECO:0000256" key="2">
    <source>
        <dbReference type="ARBA" id="ARBA00003648"/>
    </source>
</evidence>
<evidence type="ECO:0000313" key="16">
    <source>
        <dbReference type="Proteomes" id="UP001501510"/>
    </source>
</evidence>
<feature type="domain" description="Rhodanese" evidence="14">
    <location>
        <begin position="79"/>
        <end position="122"/>
    </location>
</feature>
<dbReference type="RefSeq" id="WP_343758640.1">
    <property type="nucleotide sequence ID" value="NZ_BAAACG010000003.1"/>
</dbReference>
<dbReference type="InterPro" id="IPR026260">
    <property type="entry name" value="Thr_Synthase_bac/arc"/>
</dbReference>
<comment type="cofactor">
    <cofactor evidence="1 13">
        <name>pyridoxal 5'-phosphate</name>
        <dbReference type="ChEBI" id="CHEBI:597326"/>
    </cofactor>
</comment>
<comment type="caution">
    <text evidence="15">The sequence shown here is derived from an EMBL/GenBank/DDBJ whole genome shotgun (WGS) entry which is preliminary data.</text>
</comment>
<dbReference type="InterPro" id="IPR004450">
    <property type="entry name" value="Thr_synthase-like"/>
</dbReference>
<evidence type="ECO:0000256" key="10">
    <source>
        <dbReference type="ARBA" id="ARBA00023239"/>
    </source>
</evidence>
<dbReference type="PROSITE" id="PS00165">
    <property type="entry name" value="DEHYDRATASE_SER_THR"/>
    <property type="match status" value="1"/>
</dbReference>
<dbReference type="PIRSF" id="PIRSF038945">
    <property type="entry name" value="Thr_synthase"/>
    <property type="match status" value="1"/>
</dbReference>
<evidence type="ECO:0000256" key="5">
    <source>
        <dbReference type="ARBA" id="ARBA00013028"/>
    </source>
</evidence>